<reference evidence="2 3" key="1">
    <citation type="submission" date="2016-07" db="EMBL/GenBank/DDBJ databases">
        <title>Draft genome sequence of Prauserella sp. YIM 121212, isolated from alkaline soil.</title>
        <authorList>
            <person name="Ruckert C."/>
            <person name="Albersmeier A."/>
            <person name="Jiang C.-L."/>
            <person name="Jiang Y."/>
            <person name="Kalinowski J."/>
            <person name="Schneider O."/>
            <person name="Winkler A."/>
            <person name="Zotchev S.B."/>
        </authorList>
    </citation>
    <scope>NUCLEOTIDE SEQUENCE [LARGE SCALE GENOMIC DNA]</scope>
    <source>
        <strain evidence="2 3">YIM 121212</strain>
    </source>
</reference>
<dbReference type="RefSeq" id="WP_110337715.1">
    <property type="nucleotide sequence ID" value="NZ_JBHVKT010000020.1"/>
</dbReference>
<dbReference type="SUPFAM" id="SSF54427">
    <property type="entry name" value="NTF2-like"/>
    <property type="match status" value="1"/>
</dbReference>
<evidence type="ECO:0000313" key="2">
    <source>
        <dbReference type="EMBL" id="PXY33850.1"/>
    </source>
</evidence>
<proteinExistence type="predicted"/>
<dbReference type="EMBL" id="MASU01000006">
    <property type="protein sequence ID" value="PXY33850.1"/>
    <property type="molecule type" value="Genomic_DNA"/>
</dbReference>
<accession>A0A318LXM2</accession>
<dbReference type="InterPro" id="IPR032710">
    <property type="entry name" value="NTF2-like_dom_sf"/>
</dbReference>
<dbReference type="NCBIfam" id="TIGR02246">
    <property type="entry name" value="SgcJ/EcaC family oxidoreductase"/>
    <property type="match status" value="1"/>
</dbReference>
<organism evidence="2 3">
    <name type="scientific">Prauserella flavalba</name>
    <dbReference type="NCBI Taxonomy" id="1477506"/>
    <lineage>
        <taxon>Bacteria</taxon>
        <taxon>Bacillati</taxon>
        <taxon>Actinomycetota</taxon>
        <taxon>Actinomycetes</taxon>
        <taxon>Pseudonocardiales</taxon>
        <taxon>Pseudonocardiaceae</taxon>
        <taxon>Prauserella</taxon>
    </lineage>
</organism>
<dbReference type="InterPro" id="IPR027843">
    <property type="entry name" value="DUF4440"/>
</dbReference>
<keyword evidence="3" id="KW-1185">Reference proteome</keyword>
<dbReference type="Gene3D" id="3.10.450.50">
    <property type="match status" value="1"/>
</dbReference>
<dbReference type="InterPro" id="IPR011944">
    <property type="entry name" value="Steroid_delta5-4_isomerase"/>
</dbReference>
<comment type="caution">
    <text evidence="2">The sequence shown here is derived from an EMBL/GenBank/DDBJ whole genome shotgun (WGS) entry which is preliminary data.</text>
</comment>
<name>A0A318LXM2_9PSEU</name>
<gene>
    <name evidence="2" type="ORF">BA062_16610</name>
</gene>
<protein>
    <submittedName>
        <fullName evidence="2">DUF4440 domain-containing protein</fullName>
    </submittedName>
</protein>
<dbReference type="AlphaFoldDB" id="A0A318LXM2"/>
<dbReference type="Pfam" id="PF14534">
    <property type="entry name" value="DUF4440"/>
    <property type="match status" value="1"/>
</dbReference>
<dbReference type="OrthoDB" id="582247at2"/>
<sequence>MSPAPIIEDRSEHEADLAEIRQIIADTETAYNTNDADLLTAHFARNATVVNALGVRLSGRDALLEANRAGLAGFLRDQYASYELFDVLFVRPDVALAHKGARATDATGELIDLDHAMVALYVLVKEDGRWWVIARQNTLVPEKTG</sequence>
<evidence type="ECO:0000259" key="1">
    <source>
        <dbReference type="Pfam" id="PF14534"/>
    </source>
</evidence>
<dbReference type="Proteomes" id="UP000247892">
    <property type="component" value="Unassembled WGS sequence"/>
</dbReference>
<feature type="domain" description="DUF4440" evidence="1">
    <location>
        <begin position="20"/>
        <end position="132"/>
    </location>
</feature>
<evidence type="ECO:0000313" key="3">
    <source>
        <dbReference type="Proteomes" id="UP000247892"/>
    </source>
</evidence>